<dbReference type="EMBL" id="JBHTIF010000001">
    <property type="protein sequence ID" value="MFD0724802.1"/>
    <property type="molecule type" value="Genomic_DNA"/>
</dbReference>
<feature type="transmembrane region" description="Helical" evidence="1">
    <location>
        <begin position="391"/>
        <end position="412"/>
    </location>
</feature>
<accession>A0ABW2Y8B8</accession>
<feature type="transmembrane region" description="Helical" evidence="1">
    <location>
        <begin position="59"/>
        <end position="78"/>
    </location>
</feature>
<keyword evidence="5" id="KW-1185">Reference proteome</keyword>
<dbReference type="Pfam" id="PF13194">
    <property type="entry name" value="DUF4010"/>
    <property type="match status" value="1"/>
</dbReference>
<sequence>MLTLPPELPGLCVAFGIGLLIGIERERSKGEGPARGAAGVRTFLLVALAGAIAQRIGGAGVAIAGAFVALAALASYRSSRETDPGLTTEVAMLVTFLLGVLAMTALPLAAALGVVVAVVLASKSGLHAFIRNTLTEQELHDALLLAAAATVVLPLLPDRAIDPWGALNPHKLWLLVVLVMAINGAGYVALRMLGPGAGLALAGFVGGFVSSTATIAAMGDRARASPQWVAQCAAAALCSNIATILMLAVIIGALSMPLLAALAWPLALAGAAALVSALALRMRGGGGAVDGDAVAPGRPFEPRHALTFVAIVGAILLLSAGVHRWLGDTGVVLAAGVAGFADAHAAAASVAQRVASAQITPAHAGWAVLVALAANSASKLLMAWLRGGGGYCLRIVPGVVAILAAFAAGVWWRG</sequence>
<evidence type="ECO:0000313" key="4">
    <source>
        <dbReference type="EMBL" id="MFD0724802.1"/>
    </source>
</evidence>
<keyword evidence="1" id="KW-1133">Transmembrane helix</keyword>
<evidence type="ECO:0000256" key="1">
    <source>
        <dbReference type="SAM" id="Phobius"/>
    </source>
</evidence>
<evidence type="ECO:0000259" key="3">
    <source>
        <dbReference type="Pfam" id="PF13194"/>
    </source>
</evidence>
<feature type="transmembrane region" description="Helical" evidence="1">
    <location>
        <begin position="90"/>
        <end position="122"/>
    </location>
</feature>
<feature type="transmembrane region" description="Helical" evidence="1">
    <location>
        <begin position="258"/>
        <end position="280"/>
    </location>
</feature>
<name>A0ABW2Y8B8_9GAMM</name>
<dbReference type="InterPro" id="IPR025105">
    <property type="entry name" value="DUF4010"/>
</dbReference>
<gene>
    <name evidence="4" type="ORF">ACFQ0E_04235</name>
</gene>
<dbReference type="Proteomes" id="UP001597110">
    <property type="component" value="Unassembled WGS sequence"/>
</dbReference>
<protein>
    <submittedName>
        <fullName evidence="4">MgtC/SapB family protein</fullName>
    </submittedName>
</protein>
<feature type="transmembrane region" description="Helical" evidence="1">
    <location>
        <begin position="332"/>
        <end position="351"/>
    </location>
</feature>
<feature type="transmembrane region" description="Helical" evidence="1">
    <location>
        <begin position="172"/>
        <end position="190"/>
    </location>
</feature>
<keyword evidence="1" id="KW-0472">Membrane</keyword>
<keyword evidence="1" id="KW-0812">Transmembrane</keyword>
<feature type="domain" description="MgtC/SapB/SrpB/YhiD N-terminal" evidence="2">
    <location>
        <begin position="11"/>
        <end position="127"/>
    </location>
</feature>
<dbReference type="PANTHER" id="PTHR39084:SF1">
    <property type="entry name" value="DUF4010 DOMAIN-CONTAINING PROTEIN"/>
    <property type="match status" value="1"/>
</dbReference>
<organism evidence="4 5">
    <name type="scientific">Lysobacter brunescens</name>
    <dbReference type="NCBI Taxonomy" id="262323"/>
    <lineage>
        <taxon>Bacteria</taxon>
        <taxon>Pseudomonadati</taxon>
        <taxon>Pseudomonadota</taxon>
        <taxon>Gammaproteobacteria</taxon>
        <taxon>Lysobacterales</taxon>
        <taxon>Lysobacteraceae</taxon>
        <taxon>Lysobacter</taxon>
    </lineage>
</organism>
<feature type="transmembrane region" description="Helical" evidence="1">
    <location>
        <begin position="196"/>
        <end position="216"/>
    </location>
</feature>
<dbReference type="InterPro" id="IPR049177">
    <property type="entry name" value="MgtC_SapB_SrpB_YhiD_N"/>
</dbReference>
<proteinExistence type="predicted"/>
<feature type="transmembrane region" description="Helical" evidence="1">
    <location>
        <begin position="363"/>
        <end position="385"/>
    </location>
</feature>
<feature type="transmembrane region" description="Helical" evidence="1">
    <location>
        <begin position="305"/>
        <end position="326"/>
    </location>
</feature>
<dbReference type="RefSeq" id="WP_386822443.1">
    <property type="nucleotide sequence ID" value="NZ_JBHTIF010000001.1"/>
</dbReference>
<evidence type="ECO:0000259" key="2">
    <source>
        <dbReference type="Pfam" id="PF02308"/>
    </source>
</evidence>
<comment type="caution">
    <text evidence="4">The sequence shown here is derived from an EMBL/GenBank/DDBJ whole genome shotgun (WGS) entry which is preliminary data.</text>
</comment>
<feature type="domain" description="DUF4010" evidence="3">
    <location>
        <begin position="177"/>
        <end position="386"/>
    </location>
</feature>
<feature type="transmembrane region" description="Helical" evidence="1">
    <location>
        <begin position="228"/>
        <end position="252"/>
    </location>
</feature>
<dbReference type="PANTHER" id="PTHR39084">
    <property type="entry name" value="MEMBRANE PROTEIN-RELATED"/>
    <property type="match status" value="1"/>
</dbReference>
<dbReference type="Pfam" id="PF02308">
    <property type="entry name" value="MgtC"/>
    <property type="match status" value="1"/>
</dbReference>
<evidence type="ECO:0000313" key="5">
    <source>
        <dbReference type="Proteomes" id="UP001597110"/>
    </source>
</evidence>
<reference evidence="5" key="1">
    <citation type="journal article" date="2019" name="Int. J. Syst. Evol. Microbiol.">
        <title>The Global Catalogue of Microorganisms (GCM) 10K type strain sequencing project: providing services to taxonomists for standard genome sequencing and annotation.</title>
        <authorList>
            <consortium name="The Broad Institute Genomics Platform"/>
            <consortium name="The Broad Institute Genome Sequencing Center for Infectious Disease"/>
            <person name="Wu L."/>
            <person name="Ma J."/>
        </authorList>
    </citation>
    <scope>NUCLEOTIDE SEQUENCE [LARGE SCALE GENOMIC DNA]</scope>
    <source>
        <strain evidence="5">CCUG 55585</strain>
    </source>
</reference>